<gene>
    <name evidence="3" type="ORF">JGS22_022700</name>
</gene>
<evidence type="ECO:0000259" key="2">
    <source>
        <dbReference type="Pfam" id="PF25023"/>
    </source>
</evidence>
<evidence type="ECO:0000313" key="3">
    <source>
        <dbReference type="EMBL" id="MBU7600364.1"/>
    </source>
</evidence>
<dbReference type="NCBIfam" id="TIGR01643">
    <property type="entry name" value="YD_repeat_2x"/>
    <property type="match status" value="1"/>
</dbReference>
<name>A0A949N6U2_9ACTN</name>
<dbReference type="PANTHER" id="PTHR32305:SF15">
    <property type="entry name" value="PROTEIN RHSA-RELATED"/>
    <property type="match status" value="1"/>
</dbReference>
<proteinExistence type="predicted"/>
<reference evidence="3" key="1">
    <citation type="submission" date="2021-06" db="EMBL/GenBank/DDBJ databases">
        <title>Sequencing of actinobacteria type strains.</title>
        <authorList>
            <person name="Nguyen G.-S."/>
            <person name="Wentzel A."/>
        </authorList>
    </citation>
    <scope>NUCLEOTIDE SEQUENCE</scope>
    <source>
        <strain evidence="3">P38-E01</strain>
    </source>
</reference>
<dbReference type="Pfam" id="PF25023">
    <property type="entry name" value="TEN_YD-shell"/>
    <property type="match status" value="1"/>
</dbReference>
<dbReference type="InterPro" id="IPR022385">
    <property type="entry name" value="Rhs_assc_core"/>
</dbReference>
<organism evidence="3 4">
    <name type="scientific">Streptomyces tardus</name>
    <dbReference type="NCBI Taxonomy" id="2780544"/>
    <lineage>
        <taxon>Bacteria</taxon>
        <taxon>Bacillati</taxon>
        <taxon>Actinomycetota</taxon>
        <taxon>Actinomycetes</taxon>
        <taxon>Kitasatosporales</taxon>
        <taxon>Streptomycetaceae</taxon>
        <taxon>Streptomyces</taxon>
    </lineage>
</organism>
<dbReference type="InterPro" id="IPR006530">
    <property type="entry name" value="YD"/>
</dbReference>
<dbReference type="RefSeq" id="WP_308405853.1">
    <property type="nucleotide sequence ID" value="NZ_JAELVF020000003.1"/>
</dbReference>
<dbReference type="AlphaFoldDB" id="A0A949N6U2"/>
<dbReference type="Gene3D" id="2.180.10.10">
    <property type="entry name" value="RHS repeat-associated core"/>
    <property type="match status" value="1"/>
</dbReference>
<sequence>AGNRTTLTTEGHQLTFTHDELGRETTRTLDAASADLAPVTLTHTWDPLGRLTEQALGAGDHTLRHRSHTYRADGHLTATTDHHTGDTTHYQLDTVGRPLTVTAENWSETYAYDTAGNQTHADWPDRTPNRAARGNRTYVGTRIQHAGRIRYTHDAAGRTTVRRKTRLSRKPDIWRYTYNAEDQLTTCTTPDGTLWTYTYDPLGRRTAKHQWPQDRTTTVSSTLFTWDGTRLAEQTDTTTGVTLTWDHQGHRPLTQLERKPRTQSEYDSRFFAIITDLVGTPTELIDHTGHIAAYARTTLWGTTTWNRDATAHTPLRFPGQYADPETALHYNHHRHYDPLGLAPCEIFYRMMSLKEFEQLGPNGEITVKGTENFVTQEKDYIDTLLYNTRKMKGRKGEQYQVLVRYEMTHGTREALLAAGRGSGKNRDTVLERHGIELDELNGSKDHIHVKQERFGLNFGLRPGSADIFNERIGGVTYEML</sequence>
<protein>
    <recommendedName>
        <fullName evidence="2">Teneurin-like YD-shell domain-containing protein</fullName>
    </recommendedName>
</protein>
<comment type="caution">
    <text evidence="3">The sequence shown here is derived from an EMBL/GenBank/DDBJ whole genome shotgun (WGS) entry which is preliminary data.</text>
</comment>
<accession>A0A949N6U2</accession>
<dbReference type="InterPro" id="IPR056823">
    <property type="entry name" value="TEN-like_YD-shell"/>
</dbReference>
<keyword evidence="1" id="KW-0677">Repeat</keyword>
<dbReference type="InterPro" id="IPR050708">
    <property type="entry name" value="T6SS_VgrG/RHS"/>
</dbReference>
<dbReference type="Proteomes" id="UP000694501">
    <property type="component" value="Unassembled WGS sequence"/>
</dbReference>
<dbReference type="EMBL" id="JAELVF020000003">
    <property type="protein sequence ID" value="MBU7600364.1"/>
    <property type="molecule type" value="Genomic_DNA"/>
</dbReference>
<feature type="non-terminal residue" evidence="3">
    <location>
        <position position="1"/>
    </location>
</feature>
<dbReference type="NCBIfam" id="TIGR03696">
    <property type="entry name" value="Rhs_assc_core"/>
    <property type="match status" value="1"/>
</dbReference>
<dbReference type="PANTHER" id="PTHR32305">
    <property type="match status" value="1"/>
</dbReference>
<evidence type="ECO:0000256" key="1">
    <source>
        <dbReference type="ARBA" id="ARBA00022737"/>
    </source>
</evidence>
<feature type="domain" description="Teneurin-like YD-shell" evidence="2">
    <location>
        <begin position="37"/>
        <end position="339"/>
    </location>
</feature>
<keyword evidence="4" id="KW-1185">Reference proteome</keyword>
<evidence type="ECO:0000313" key="4">
    <source>
        <dbReference type="Proteomes" id="UP000694501"/>
    </source>
</evidence>